<evidence type="ECO:0000256" key="4">
    <source>
        <dbReference type="ARBA" id="ARBA00023204"/>
    </source>
</evidence>
<dbReference type="Gene3D" id="2.40.50.140">
    <property type="entry name" value="Nucleic acid-binding proteins"/>
    <property type="match status" value="1"/>
</dbReference>
<evidence type="ECO:0008006" key="6">
    <source>
        <dbReference type="Google" id="ProtNLM"/>
    </source>
</evidence>
<sequence>VRGVRCLTWGEGEAVGIDLQPIPNSFIRNELSNYEIGGLDGVITIAGELDKNAVIDTVLFDWDSVHNFEYHVFDLWAMTGDDYDDRVAELARLLPRPRPRMIQLHTPVTAYDINGLCNYWDKCVNDGYDGVIIRQPDGQYVMDGHPSPLGMTYDLSMHTEGTGTILRAKGINDMLDAFVVRDHAGNEFDVAHGYTWKQREFFWKTRKQHVGYDLIYRYNPGGPVPRNPVFVKTTAR</sequence>
<gene>
    <name evidence="5" type="ORF">LCGC14_1889170</name>
</gene>
<dbReference type="SUPFAM" id="SSF50249">
    <property type="entry name" value="Nucleic acid-binding proteins"/>
    <property type="match status" value="1"/>
</dbReference>
<keyword evidence="3" id="KW-0227">DNA damage</keyword>
<comment type="caution">
    <text evidence="5">The sequence shown here is derived from an EMBL/GenBank/DDBJ whole genome shotgun (WGS) entry which is preliminary data.</text>
</comment>
<name>A0A0F9GN59_9ZZZZ</name>
<dbReference type="PANTHER" id="PTHR47810:SF1">
    <property type="entry name" value="DNA LIGASE B"/>
    <property type="match status" value="1"/>
</dbReference>
<keyword evidence="2" id="KW-0235">DNA replication</keyword>
<dbReference type="GO" id="GO:0006281">
    <property type="term" value="P:DNA repair"/>
    <property type="evidence" value="ECO:0007669"/>
    <property type="project" value="UniProtKB-KW"/>
</dbReference>
<dbReference type="GO" id="GO:0016874">
    <property type="term" value="F:ligase activity"/>
    <property type="evidence" value="ECO:0007669"/>
    <property type="project" value="UniProtKB-KW"/>
</dbReference>
<organism evidence="5">
    <name type="scientific">marine sediment metagenome</name>
    <dbReference type="NCBI Taxonomy" id="412755"/>
    <lineage>
        <taxon>unclassified sequences</taxon>
        <taxon>metagenomes</taxon>
        <taxon>ecological metagenomes</taxon>
    </lineage>
</organism>
<dbReference type="InterPro" id="IPR012340">
    <property type="entry name" value="NA-bd_OB-fold"/>
</dbReference>
<dbReference type="PANTHER" id="PTHR47810">
    <property type="entry name" value="DNA LIGASE"/>
    <property type="match status" value="1"/>
</dbReference>
<dbReference type="AlphaFoldDB" id="A0A0F9GN59"/>
<reference evidence="5" key="1">
    <citation type="journal article" date="2015" name="Nature">
        <title>Complex archaea that bridge the gap between prokaryotes and eukaryotes.</title>
        <authorList>
            <person name="Spang A."/>
            <person name="Saw J.H."/>
            <person name="Jorgensen S.L."/>
            <person name="Zaremba-Niedzwiedzka K."/>
            <person name="Martijn J."/>
            <person name="Lind A.E."/>
            <person name="van Eijk R."/>
            <person name="Schleper C."/>
            <person name="Guy L."/>
            <person name="Ettema T.J."/>
        </authorList>
    </citation>
    <scope>NUCLEOTIDE SEQUENCE</scope>
</reference>
<dbReference type="Gene3D" id="3.30.470.30">
    <property type="entry name" value="DNA ligase/mRNA capping enzyme"/>
    <property type="match status" value="1"/>
</dbReference>
<keyword evidence="4" id="KW-0234">DNA repair</keyword>
<accession>A0A0F9GN59</accession>
<dbReference type="GO" id="GO:0006260">
    <property type="term" value="P:DNA replication"/>
    <property type="evidence" value="ECO:0007669"/>
    <property type="project" value="UniProtKB-KW"/>
</dbReference>
<feature type="non-terminal residue" evidence="5">
    <location>
        <position position="1"/>
    </location>
</feature>
<evidence type="ECO:0000313" key="5">
    <source>
        <dbReference type="EMBL" id="KKL91991.1"/>
    </source>
</evidence>
<keyword evidence="1" id="KW-0436">Ligase</keyword>
<evidence type="ECO:0000256" key="3">
    <source>
        <dbReference type="ARBA" id="ARBA00022763"/>
    </source>
</evidence>
<evidence type="ECO:0000256" key="1">
    <source>
        <dbReference type="ARBA" id="ARBA00022598"/>
    </source>
</evidence>
<dbReference type="SUPFAM" id="SSF56091">
    <property type="entry name" value="DNA ligase/mRNA capping enzyme, catalytic domain"/>
    <property type="match status" value="1"/>
</dbReference>
<dbReference type="EMBL" id="LAZR01019588">
    <property type="protein sequence ID" value="KKL91991.1"/>
    <property type="molecule type" value="Genomic_DNA"/>
</dbReference>
<protein>
    <recommendedName>
        <fullName evidence="6">ATP-dependent DNA ligase family profile domain-containing protein</fullName>
    </recommendedName>
</protein>
<evidence type="ECO:0000256" key="2">
    <source>
        <dbReference type="ARBA" id="ARBA00022705"/>
    </source>
</evidence>
<proteinExistence type="predicted"/>
<dbReference type="InterPro" id="IPR050326">
    <property type="entry name" value="NAD_dep_DNA_ligaseB"/>
</dbReference>